<feature type="signal peptide" evidence="3">
    <location>
        <begin position="1"/>
        <end position="26"/>
    </location>
</feature>
<dbReference type="Proteomes" id="UP001519343">
    <property type="component" value="Unassembled WGS sequence"/>
</dbReference>
<dbReference type="PIRSF" id="PIRSF006470">
    <property type="entry name" value="DctB"/>
    <property type="match status" value="1"/>
</dbReference>
<evidence type="ECO:0000256" key="1">
    <source>
        <dbReference type="ARBA" id="ARBA00022729"/>
    </source>
</evidence>
<dbReference type="InterPro" id="IPR038404">
    <property type="entry name" value="TRAP_DctP_sf"/>
</dbReference>
<keyword evidence="5" id="KW-1185">Reference proteome</keyword>
<dbReference type="InterPro" id="IPR004682">
    <property type="entry name" value="TRAP_DctP"/>
</dbReference>
<keyword evidence="4" id="KW-0675">Receptor</keyword>
<name>A0ABS4GSW0_9BACL</name>
<dbReference type="Gene3D" id="3.40.190.170">
    <property type="entry name" value="Bacterial extracellular solute-binding protein, family 7"/>
    <property type="match status" value="1"/>
</dbReference>
<protein>
    <submittedName>
        <fullName evidence="4">Tripartite ATP-independent transporter DctP family solute receptor</fullName>
    </submittedName>
</protein>
<organism evidence="4 5">
    <name type="scientific">Ammoniphilus resinae</name>
    <dbReference type="NCBI Taxonomy" id="861532"/>
    <lineage>
        <taxon>Bacteria</taxon>
        <taxon>Bacillati</taxon>
        <taxon>Bacillota</taxon>
        <taxon>Bacilli</taxon>
        <taxon>Bacillales</taxon>
        <taxon>Paenibacillaceae</taxon>
        <taxon>Aneurinibacillus group</taxon>
        <taxon>Ammoniphilus</taxon>
    </lineage>
</organism>
<keyword evidence="1 3" id="KW-0732">Signal</keyword>
<evidence type="ECO:0000256" key="2">
    <source>
        <dbReference type="SAM" id="MobiDB-lite"/>
    </source>
</evidence>
<dbReference type="PROSITE" id="PS51257">
    <property type="entry name" value="PROKAR_LIPOPROTEIN"/>
    <property type="match status" value="1"/>
</dbReference>
<reference evidence="4 5" key="1">
    <citation type="submission" date="2021-03" db="EMBL/GenBank/DDBJ databases">
        <title>Genomic Encyclopedia of Type Strains, Phase IV (KMG-IV): sequencing the most valuable type-strain genomes for metagenomic binning, comparative biology and taxonomic classification.</title>
        <authorList>
            <person name="Goeker M."/>
        </authorList>
    </citation>
    <scope>NUCLEOTIDE SEQUENCE [LARGE SCALE GENOMIC DNA]</scope>
    <source>
        <strain evidence="4 5">DSM 24738</strain>
    </source>
</reference>
<sequence>MVKKILSSSLSAVVLAGLLTGCGADSQTSGNAEQKPNDPSPQNEKPASSNSNSNPNEGNESKFEEMKIVFGHVQAGSEDSYLHQGSMKFKELVEKATNGKVTVEIHPAGELGGEREMMEGVQLGTVDMMLASTGPLGNFTPIANAFDFPFLFRDREHAYKVLDGEIGDEIGNELGKSGLKVLAWAENGFRNITNNDHPIKKPEDLNGLKIRTMENKIHMESFLAFGASPTPMSFTELFTSMQQGVVDGQENPLGVIISSKFYEVQKYLSLTGHFYNPALFIITKTKFDSFTPELQQVLLDSAAKARDYQREFISSKEQENLELAKKEGMEVTDKEDVDYDAFLKASQKVYQKYDSEYGDILRRIQAVK</sequence>
<dbReference type="Pfam" id="PF03480">
    <property type="entry name" value="DctP"/>
    <property type="match status" value="1"/>
</dbReference>
<feature type="compositionally biased region" description="Low complexity" evidence="2">
    <location>
        <begin position="48"/>
        <end position="58"/>
    </location>
</feature>
<feature type="compositionally biased region" description="Polar residues" evidence="2">
    <location>
        <begin position="25"/>
        <end position="34"/>
    </location>
</feature>
<proteinExistence type="predicted"/>
<feature type="region of interest" description="Disordered" evidence="2">
    <location>
        <begin position="23"/>
        <end position="60"/>
    </location>
</feature>
<gene>
    <name evidence="4" type="ORF">J2Z37_003349</name>
</gene>
<dbReference type="PANTHER" id="PTHR33376">
    <property type="match status" value="1"/>
</dbReference>
<dbReference type="InterPro" id="IPR018389">
    <property type="entry name" value="DctP_fam"/>
</dbReference>
<accession>A0ABS4GSW0</accession>
<dbReference type="CDD" id="cd13675">
    <property type="entry name" value="PBP2_TRAP_SBP_like_5"/>
    <property type="match status" value="1"/>
</dbReference>
<feature type="chain" id="PRO_5047447819" evidence="3">
    <location>
        <begin position="27"/>
        <end position="368"/>
    </location>
</feature>
<dbReference type="NCBIfam" id="TIGR00787">
    <property type="entry name" value="dctP"/>
    <property type="match status" value="1"/>
</dbReference>
<dbReference type="PANTHER" id="PTHR33376:SF18">
    <property type="entry name" value="2,3-DIKETO-L-GULONATE-BINDING PERIPLASMIC PROTEIN YIAO"/>
    <property type="match status" value="1"/>
</dbReference>
<evidence type="ECO:0000313" key="4">
    <source>
        <dbReference type="EMBL" id="MBP1933336.1"/>
    </source>
</evidence>
<dbReference type="EMBL" id="JAGGKT010000010">
    <property type="protein sequence ID" value="MBP1933336.1"/>
    <property type="molecule type" value="Genomic_DNA"/>
</dbReference>
<evidence type="ECO:0000256" key="3">
    <source>
        <dbReference type="SAM" id="SignalP"/>
    </source>
</evidence>
<comment type="caution">
    <text evidence="4">The sequence shown here is derived from an EMBL/GenBank/DDBJ whole genome shotgun (WGS) entry which is preliminary data.</text>
</comment>
<dbReference type="RefSeq" id="WP_209811344.1">
    <property type="nucleotide sequence ID" value="NZ_JAGGKT010000010.1"/>
</dbReference>
<evidence type="ECO:0000313" key="5">
    <source>
        <dbReference type="Proteomes" id="UP001519343"/>
    </source>
</evidence>
<dbReference type="NCBIfam" id="NF037995">
    <property type="entry name" value="TRAP_S1"/>
    <property type="match status" value="1"/>
</dbReference>